<reference evidence="2" key="1">
    <citation type="journal article" date="2014" name="Int. J. Syst. Evol. Microbiol.">
        <title>Complete genome sequence of Corynebacterium casei LMG S-19264T (=DSM 44701T), isolated from a smear-ripened cheese.</title>
        <authorList>
            <consortium name="US DOE Joint Genome Institute (JGI-PGF)"/>
            <person name="Walter F."/>
            <person name="Albersmeier A."/>
            <person name="Kalinowski J."/>
            <person name="Ruckert C."/>
        </authorList>
    </citation>
    <scope>NUCLEOTIDE SEQUENCE</scope>
    <source>
        <strain evidence="2">JCM 4714</strain>
    </source>
</reference>
<dbReference type="Proteomes" id="UP000655443">
    <property type="component" value="Unassembled WGS sequence"/>
</dbReference>
<organism evidence="2 3">
    <name type="scientific">Streptomyces alanosinicus</name>
    <dbReference type="NCBI Taxonomy" id="68171"/>
    <lineage>
        <taxon>Bacteria</taxon>
        <taxon>Bacillati</taxon>
        <taxon>Actinomycetota</taxon>
        <taxon>Actinomycetes</taxon>
        <taxon>Kitasatosporales</taxon>
        <taxon>Streptomycetaceae</taxon>
        <taxon>Streptomyces</taxon>
    </lineage>
</organism>
<dbReference type="EMBL" id="BMVG01000074">
    <property type="protein sequence ID" value="GHE16080.1"/>
    <property type="molecule type" value="Genomic_DNA"/>
</dbReference>
<keyword evidence="3" id="KW-1185">Reference proteome</keyword>
<accession>A0A919D899</accession>
<evidence type="ECO:0000313" key="3">
    <source>
        <dbReference type="Proteomes" id="UP000655443"/>
    </source>
</evidence>
<sequence length="280" mass="28707">MEWRQYTGLDDKTLDVPEKADVASLGEANLDFASVQLMFLPDELERAEAAFDAARSTASADQRWVAGLEQYEPVLDALETPRAAYQIGNSATALGLLGDPGRLGGVQHVEDVADGGVRGVRVGGEGGQGLGPAVLRVALQEPGWAVVVGVDVVDDADQCPARCGGDDGRLIHGGGLNAGPCEMVGVGAEEGQVLGEAQDTAVEFVVVGLLLGQAEQLAPERETGWWPRAAGRRRGRADAGGCGPVGRCDAGPCVPSPADWAAQPARAGTEPAGGPAAGPR</sequence>
<feature type="region of interest" description="Disordered" evidence="1">
    <location>
        <begin position="254"/>
        <end position="280"/>
    </location>
</feature>
<proteinExistence type="predicted"/>
<dbReference type="AlphaFoldDB" id="A0A919D899"/>
<comment type="caution">
    <text evidence="2">The sequence shown here is derived from an EMBL/GenBank/DDBJ whole genome shotgun (WGS) entry which is preliminary data.</text>
</comment>
<reference evidence="2" key="2">
    <citation type="submission" date="2020-09" db="EMBL/GenBank/DDBJ databases">
        <authorList>
            <person name="Sun Q."/>
            <person name="Ohkuma M."/>
        </authorList>
    </citation>
    <scope>NUCLEOTIDE SEQUENCE</scope>
    <source>
        <strain evidence="2">JCM 4714</strain>
    </source>
</reference>
<gene>
    <name evidence="2" type="ORF">GCM10010339_92820</name>
</gene>
<protein>
    <submittedName>
        <fullName evidence="2">Uncharacterized protein</fullName>
    </submittedName>
</protein>
<feature type="compositionally biased region" description="Low complexity" evidence="1">
    <location>
        <begin position="264"/>
        <end position="280"/>
    </location>
</feature>
<name>A0A919D899_9ACTN</name>
<evidence type="ECO:0000256" key="1">
    <source>
        <dbReference type="SAM" id="MobiDB-lite"/>
    </source>
</evidence>
<evidence type="ECO:0000313" key="2">
    <source>
        <dbReference type="EMBL" id="GHE16080.1"/>
    </source>
</evidence>